<keyword evidence="4" id="KW-0804">Transcription</keyword>
<feature type="domain" description="HTH lysR-type" evidence="5">
    <location>
        <begin position="1"/>
        <end position="58"/>
    </location>
</feature>
<dbReference type="PANTHER" id="PTHR30419">
    <property type="entry name" value="HTH-TYPE TRANSCRIPTIONAL REGULATOR YBHD"/>
    <property type="match status" value="1"/>
</dbReference>
<dbReference type="SUPFAM" id="SSF46785">
    <property type="entry name" value="Winged helix' DNA-binding domain"/>
    <property type="match status" value="1"/>
</dbReference>
<dbReference type="InterPro" id="IPR050950">
    <property type="entry name" value="HTH-type_LysR_regulators"/>
</dbReference>
<evidence type="ECO:0000256" key="2">
    <source>
        <dbReference type="ARBA" id="ARBA00023015"/>
    </source>
</evidence>
<gene>
    <name evidence="6" type="ORF">RFV38_00510</name>
</gene>
<dbReference type="Gene3D" id="1.10.10.10">
    <property type="entry name" value="Winged helix-like DNA-binding domain superfamily/Winged helix DNA-binding domain"/>
    <property type="match status" value="1"/>
</dbReference>
<dbReference type="PRINTS" id="PR00039">
    <property type="entry name" value="HTHLYSR"/>
</dbReference>
<organism evidence="6 7">
    <name type="scientific">Candidatus Cetobacterium colombiensis</name>
    <dbReference type="NCBI Taxonomy" id="3073100"/>
    <lineage>
        <taxon>Bacteria</taxon>
        <taxon>Fusobacteriati</taxon>
        <taxon>Fusobacteriota</taxon>
        <taxon>Fusobacteriia</taxon>
        <taxon>Fusobacteriales</taxon>
        <taxon>Fusobacteriaceae</taxon>
        <taxon>Cetobacterium</taxon>
    </lineage>
</organism>
<name>A0ABU4W642_9FUSO</name>
<dbReference type="Proteomes" id="UP001279681">
    <property type="component" value="Unassembled WGS sequence"/>
</dbReference>
<keyword evidence="3" id="KW-0238">DNA-binding</keyword>
<dbReference type="InterPro" id="IPR036388">
    <property type="entry name" value="WH-like_DNA-bd_sf"/>
</dbReference>
<keyword evidence="7" id="KW-1185">Reference proteome</keyword>
<dbReference type="SUPFAM" id="SSF53850">
    <property type="entry name" value="Periplasmic binding protein-like II"/>
    <property type="match status" value="1"/>
</dbReference>
<proteinExistence type="inferred from homology"/>
<dbReference type="InterPro" id="IPR036390">
    <property type="entry name" value="WH_DNA-bd_sf"/>
</dbReference>
<sequence>MDLDKLNYFIVVAEEKSFSKAAKKLFITQPALSQYISNIENELNVKLFDRNKYPIKLTTAGEIFIKNIKEWINLKGKMIREINNVTKNFIGTLKIGISPFRSPYMLPMALSKMKKNYPNVKLIIFERHSKELEKMVEKGEIDIAILSLPLNSNNFSFIEFYKEETFIITPKDDYYLNLSENNIISIEKLKNESFILPNKKIKLRERIDLLFYNNNLSPTIFLEAETQESILSFIEYGLGIGFASEMSLNHKNWRKDLYCFSIKEEKMIRSFSVAFKFDRSLNDIEKKFVEFLMEIDK</sequence>
<evidence type="ECO:0000313" key="6">
    <source>
        <dbReference type="EMBL" id="MDX8334991.1"/>
    </source>
</evidence>
<evidence type="ECO:0000256" key="4">
    <source>
        <dbReference type="ARBA" id="ARBA00023163"/>
    </source>
</evidence>
<dbReference type="EMBL" id="JAVIKH010000001">
    <property type="protein sequence ID" value="MDX8334991.1"/>
    <property type="molecule type" value="Genomic_DNA"/>
</dbReference>
<dbReference type="InterPro" id="IPR005119">
    <property type="entry name" value="LysR_subst-bd"/>
</dbReference>
<comment type="similarity">
    <text evidence="1">Belongs to the LysR transcriptional regulatory family.</text>
</comment>
<dbReference type="PROSITE" id="PS50931">
    <property type="entry name" value="HTH_LYSR"/>
    <property type="match status" value="1"/>
</dbReference>
<protein>
    <submittedName>
        <fullName evidence="6">LysR family transcriptional regulator</fullName>
    </submittedName>
</protein>
<evidence type="ECO:0000259" key="5">
    <source>
        <dbReference type="PROSITE" id="PS50931"/>
    </source>
</evidence>
<reference evidence="7" key="1">
    <citation type="submission" date="2023-07" db="EMBL/GenBank/DDBJ databases">
        <authorList>
            <person name="Colorado M.A."/>
            <person name="Villamil L.M."/>
            <person name="Melo J.F."/>
            <person name="Rodriguez J.A."/>
            <person name="Ruiz R.Y."/>
        </authorList>
    </citation>
    <scope>NUCLEOTIDE SEQUENCE [LARGE SCALE GENOMIC DNA]</scope>
    <source>
        <strain evidence="7">C33</strain>
    </source>
</reference>
<accession>A0ABU4W642</accession>
<dbReference type="PANTHER" id="PTHR30419:SF28">
    <property type="entry name" value="HTH-TYPE TRANSCRIPTIONAL REGULATOR BSDA"/>
    <property type="match status" value="1"/>
</dbReference>
<evidence type="ECO:0000313" key="7">
    <source>
        <dbReference type="Proteomes" id="UP001279681"/>
    </source>
</evidence>
<dbReference type="CDD" id="cd05466">
    <property type="entry name" value="PBP2_LTTR_substrate"/>
    <property type="match status" value="1"/>
</dbReference>
<dbReference type="Pfam" id="PF03466">
    <property type="entry name" value="LysR_substrate"/>
    <property type="match status" value="1"/>
</dbReference>
<dbReference type="InterPro" id="IPR000847">
    <property type="entry name" value="LysR_HTH_N"/>
</dbReference>
<evidence type="ECO:0000256" key="3">
    <source>
        <dbReference type="ARBA" id="ARBA00023125"/>
    </source>
</evidence>
<dbReference type="Gene3D" id="3.40.190.290">
    <property type="match status" value="1"/>
</dbReference>
<keyword evidence="2" id="KW-0805">Transcription regulation</keyword>
<dbReference type="Pfam" id="PF00126">
    <property type="entry name" value="HTH_1"/>
    <property type="match status" value="1"/>
</dbReference>
<dbReference type="RefSeq" id="WP_320312404.1">
    <property type="nucleotide sequence ID" value="NZ_JAVIKH010000001.1"/>
</dbReference>
<evidence type="ECO:0000256" key="1">
    <source>
        <dbReference type="ARBA" id="ARBA00009437"/>
    </source>
</evidence>
<comment type="caution">
    <text evidence="6">The sequence shown here is derived from an EMBL/GenBank/DDBJ whole genome shotgun (WGS) entry which is preliminary data.</text>
</comment>